<evidence type="ECO:0000313" key="2">
    <source>
        <dbReference type="Proteomes" id="UP001239111"/>
    </source>
</evidence>
<accession>A0ACC2PJK6</accession>
<keyword evidence="2" id="KW-1185">Reference proteome</keyword>
<reference evidence="1" key="1">
    <citation type="submission" date="2023-04" db="EMBL/GenBank/DDBJ databases">
        <title>A chromosome-level genome assembly of the parasitoid wasp Eretmocerus hayati.</title>
        <authorList>
            <person name="Zhong Y."/>
            <person name="Liu S."/>
            <person name="Liu Y."/>
        </authorList>
    </citation>
    <scope>NUCLEOTIDE SEQUENCE</scope>
    <source>
        <strain evidence="1">ZJU_SS_LIU_2023</strain>
    </source>
</reference>
<comment type="caution">
    <text evidence="1">The sequence shown here is derived from an EMBL/GenBank/DDBJ whole genome shotgun (WGS) entry which is preliminary data.</text>
</comment>
<dbReference type="Proteomes" id="UP001239111">
    <property type="component" value="Chromosome 1"/>
</dbReference>
<gene>
    <name evidence="1" type="ORF">QAD02_018813</name>
</gene>
<sequence>MSHAVISCPTGEISNGDAFAVELRGAAVKRQADEYVSEDESSICKYRKITTEEKILQAKSEDVASSPYVVSDDSLEENSNDERELPSNISNDDEYFGECNDEEPIVRNGQKMTLTEYKRMMDIESDSDGLVEEEAAHEKDFTNNEPSNVIDEKLDNSRDNIIIATMDNVDGENQLTESRREIGVHGSEPDDSADVNQISNGIQHPDDPSVISDTQIALAETQAFEVQENSNFEIKKSDSMRIDANNGPKVIVQEPINGEGYDENADASRSCSTEHLQPIPSTSGAVGEPITDASRVESASNMDLMNIVAGLRQDVQTLVQRIDKQEDILATVVAANEIYMTPLFAQDFNEKYGLKIPFAKLEDFDKFNQELVKSTRFCNEFIANLCNYIDNKVTLAKNILTMVRKYMSKDLATLFNASKPTSSKMVLKDTMFCKCLLQATKLTIRNGLLPLEHEKAFMKNLGLVVSGARGWPSPDENQKTQGQSQSQG</sequence>
<evidence type="ECO:0000313" key="1">
    <source>
        <dbReference type="EMBL" id="KAJ8683021.1"/>
    </source>
</evidence>
<name>A0ACC2PJK6_9HYME</name>
<proteinExistence type="predicted"/>
<dbReference type="EMBL" id="CM056741">
    <property type="protein sequence ID" value="KAJ8683021.1"/>
    <property type="molecule type" value="Genomic_DNA"/>
</dbReference>
<organism evidence="1 2">
    <name type="scientific">Eretmocerus hayati</name>
    <dbReference type="NCBI Taxonomy" id="131215"/>
    <lineage>
        <taxon>Eukaryota</taxon>
        <taxon>Metazoa</taxon>
        <taxon>Ecdysozoa</taxon>
        <taxon>Arthropoda</taxon>
        <taxon>Hexapoda</taxon>
        <taxon>Insecta</taxon>
        <taxon>Pterygota</taxon>
        <taxon>Neoptera</taxon>
        <taxon>Endopterygota</taxon>
        <taxon>Hymenoptera</taxon>
        <taxon>Apocrita</taxon>
        <taxon>Proctotrupomorpha</taxon>
        <taxon>Chalcidoidea</taxon>
        <taxon>Aphelinidae</taxon>
        <taxon>Aphelininae</taxon>
        <taxon>Eretmocerus</taxon>
    </lineage>
</organism>
<protein>
    <submittedName>
        <fullName evidence="1">Uncharacterized protein</fullName>
    </submittedName>
</protein>